<evidence type="ECO:0000256" key="4">
    <source>
        <dbReference type="PIRSR" id="PIRSR000429-1"/>
    </source>
</evidence>
<dbReference type="RefSeq" id="WP_067887672.1">
    <property type="nucleotide sequence ID" value="NZ_VSFG01000008.1"/>
</dbReference>
<dbReference type="InterPro" id="IPR020617">
    <property type="entry name" value="Thiolase_C"/>
</dbReference>
<dbReference type="Proteomes" id="UP000323380">
    <property type="component" value="Unassembled WGS sequence"/>
</dbReference>
<dbReference type="InterPro" id="IPR016039">
    <property type="entry name" value="Thiolase-like"/>
</dbReference>
<dbReference type="InterPro" id="IPR020616">
    <property type="entry name" value="Thiolase_N"/>
</dbReference>
<evidence type="ECO:0000313" key="9">
    <source>
        <dbReference type="Proteomes" id="UP000323380"/>
    </source>
</evidence>
<evidence type="ECO:0000259" key="7">
    <source>
        <dbReference type="Pfam" id="PF02803"/>
    </source>
</evidence>
<proteinExistence type="inferred from homology"/>
<dbReference type="InterPro" id="IPR002155">
    <property type="entry name" value="Thiolase"/>
</dbReference>
<name>A0A5D0NDY0_9ACTN</name>
<feature type="active site" description="Acyl-thioester intermediate" evidence="4">
    <location>
        <position position="90"/>
    </location>
</feature>
<feature type="domain" description="Thiolase N-terminal" evidence="6">
    <location>
        <begin position="6"/>
        <end position="249"/>
    </location>
</feature>
<feature type="active site" description="Proton acceptor" evidence="4">
    <location>
        <position position="337"/>
    </location>
</feature>
<keyword evidence="3 5" id="KW-0012">Acyltransferase</keyword>
<dbReference type="AlphaFoldDB" id="A0A5D0NDY0"/>
<protein>
    <submittedName>
        <fullName evidence="8">Thiolase family protein</fullName>
    </submittedName>
</protein>
<accession>A0A5D0NDY0</accession>
<dbReference type="EMBL" id="VSFG01000008">
    <property type="protein sequence ID" value="TYB42431.1"/>
    <property type="molecule type" value="Genomic_DNA"/>
</dbReference>
<dbReference type="PANTHER" id="PTHR43365">
    <property type="entry name" value="BLR7806 PROTEIN"/>
    <property type="match status" value="1"/>
</dbReference>
<keyword evidence="2 5" id="KW-0808">Transferase</keyword>
<dbReference type="Pfam" id="PF02803">
    <property type="entry name" value="Thiolase_C"/>
    <property type="match status" value="1"/>
</dbReference>
<evidence type="ECO:0000256" key="1">
    <source>
        <dbReference type="ARBA" id="ARBA00010982"/>
    </source>
</evidence>
<dbReference type="PIRSF" id="PIRSF000429">
    <property type="entry name" value="Ac-CoA_Ac_transf"/>
    <property type="match status" value="1"/>
</dbReference>
<feature type="active site" description="Proton acceptor" evidence="4">
    <location>
        <position position="367"/>
    </location>
</feature>
<dbReference type="NCBIfam" id="TIGR01930">
    <property type="entry name" value="AcCoA-C-Actrans"/>
    <property type="match status" value="1"/>
</dbReference>
<dbReference type="Gene3D" id="3.40.47.10">
    <property type="match status" value="2"/>
</dbReference>
<comment type="similarity">
    <text evidence="1 5">Belongs to the thiolase-like superfamily. Thiolase family.</text>
</comment>
<evidence type="ECO:0000259" key="6">
    <source>
        <dbReference type="Pfam" id="PF00108"/>
    </source>
</evidence>
<keyword evidence="9" id="KW-1185">Reference proteome</keyword>
<dbReference type="CDD" id="cd00751">
    <property type="entry name" value="thiolase"/>
    <property type="match status" value="1"/>
</dbReference>
<comment type="caution">
    <text evidence="8">The sequence shown here is derived from an EMBL/GenBank/DDBJ whole genome shotgun (WGS) entry which is preliminary data.</text>
</comment>
<evidence type="ECO:0000256" key="2">
    <source>
        <dbReference type="ARBA" id="ARBA00022679"/>
    </source>
</evidence>
<dbReference type="Pfam" id="PF00108">
    <property type="entry name" value="Thiolase_N"/>
    <property type="match status" value="1"/>
</dbReference>
<feature type="domain" description="Thiolase C-terminal" evidence="7">
    <location>
        <begin position="259"/>
        <end position="380"/>
    </location>
</feature>
<organism evidence="8 9">
    <name type="scientific">Actinomadura chibensis</name>
    <dbReference type="NCBI Taxonomy" id="392828"/>
    <lineage>
        <taxon>Bacteria</taxon>
        <taxon>Bacillati</taxon>
        <taxon>Actinomycetota</taxon>
        <taxon>Actinomycetes</taxon>
        <taxon>Streptosporangiales</taxon>
        <taxon>Thermomonosporaceae</taxon>
        <taxon>Actinomadura</taxon>
    </lineage>
</organism>
<reference evidence="8 9" key="1">
    <citation type="submission" date="2019-08" db="EMBL/GenBank/DDBJ databases">
        <title>Actinomadura sp. nov. CYP1-5 isolated from mountain soil.</title>
        <authorList>
            <person name="Songsumanus A."/>
            <person name="Kuncharoen N."/>
            <person name="Kudo T."/>
            <person name="Yuki M."/>
            <person name="Igarashi Y."/>
            <person name="Tanasupawat S."/>
        </authorList>
    </citation>
    <scope>NUCLEOTIDE SEQUENCE [LARGE SCALE GENOMIC DNA]</scope>
    <source>
        <strain evidence="8 9">JCM 14158</strain>
    </source>
</reference>
<dbReference type="PANTHER" id="PTHR43365:SF1">
    <property type="entry name" value="ACETYL-COA C-ACYLTRANSFERASE"/>
    <property type="match status" value="1"/>
</dbReference>
<evidence type="ECO:0000256" key="5">
    <source>
        <dbReference type="RuleBase" id="RU003557"/>
    </source>
</evidence>
<gene>
    <name evidence="8" type="ORF">FXF69_32000</name>
</gene>
<dbReference type="InterPro" id="IPR020613">
    <property type="entry name" value="Thiolase_CS"/>
</dbReference>
<dbReference type="PROSITE" id="PS00737">
    <property type="entry name" value="THIOLASE_2"/>
    <property type="match status" value="1"/>
</dbReference>
<dbReference type="STRING" id="1220554.GCA_001552135_01789"/>
<sequence length="382" mass="39503">MSATPVIVDAVRTPIGRRNGALAGVHPVDLTAHVLTAILERNGLGPEHVDDVIWGCVTQIGAQAGNVGRLGALAAGWPETVPGTTVDRACGSSQQALHFAAAVVASGQQDIVIAGGVESMSMVPLGSARAVGAPYGPRVRARYGTDTFSQGLGAETIAERWKLSRTELDELSLRSHERAAAATDAGAFEGQLAVVDLPEGSLAVDEGIRRDTSAERLAALKPAFRDDGVVTAGNASQISDGAGALLIMTDRKAAELGLRPLAAFRHGVVVGDDPVTMLTAPIPATRKLLDRAGLGIGDIDAFEVNEAFASVVAAWQRETGADPARVNPLGGAIAVGHPLGGSGAILMTRLVHHLRDHDLRFGLQAMCEAGGMANATLVERWS</sequence>
<dbReference type="SUPFAM" id="SSF53901">
    <property type="entry name" value="Thiolase-like"/>
    <property type="match status" value="2"/>
</dbReference>
<evidence type="ECO:0000313" key="8">
    <source>
        <dbReference type="EMBL" id="TYB42431.1"/>
    </source>
</evidence>
<evidence type="ECO:0000256" key="3">
    <source>
        <dbReference type="ARBA" id="ARBA00023315"/>
    </source>
</evidence>
<dbReference type="GO" id="GO:0016747">
    <property type="term" value="F:acyltransferase activity, transferring groups other than amino-acyl groups"/>
    <property type="evidence" value="ECO:0007669"/>
    <property type="project" value="InterPro"/>
</dbReference>